<dbReference type="PANTHER" id="PTHR21567:SF65">
    <property type="entry name" value="ARM REPEAT SUPERFAMILY PROTEIN"/>
    <property type="match status" value="1"/>
</dbReference>
<organism evidence="6 7">
    <name type="scientific">Castilleja foliolosa</name>
    <dbReference type="NCBI Taxonomy" id="1961234"/>
    <lineage>
        <taxon>Eukaryota</taxon>
        <taxon>Viridiplantae</taxon>
        <taxon>Streptophyta</taxon>
        <taxon>Embryophyta</taxon>
        <taxon>Tracheophyta</taxon>
        <taxon>Spermatophyta</taxon>
        <taxon>Magnoliopsida</taxon>
        <taxon>eudicotyledons</taxon>
        <taxon>Gunneridae</taxon>
        <taxon>Pentapetalae</taxon>
        <taxon>asterids</taxon>
        <taxon>lamiids</taxon>
        <taxon>Lamiales</taxon>
        <taxon>Orobanchaceae</taxon>
        <taxon>Pedicularideae</taxon>
        <taxon>Castillejinae</taxon>
        <taxon>Castilleja</taxon>
    </lineage>
</organism>
<keyword evidence="3" id="KW-0560">Oxidoreductase</keyword>
<evidence type="ECO:0000313" key="6">
    <source>
        <dbReference type="EMBL" id="KAL3618419.1"/>
    </source>
</evidence>
<evidence type="ECO:0000313" key="7">
    <source>
        <dbReference type="Proteomes" id="UP001632038"/>
    </source>
</evidence>
<sequence>MTMTAHPKIDPVTKETFAFRYGPMPPFLTYFTIDSNGEKRPDVPIFSLFAFRYGLMPPFLTYFTIDSNGEKRPDVPIFSMTSPSFLHDFAVTRKYAIFNEIHGLSTGNRHICQAAVETVLAGGALRPLTVGIPPPIGYERILIPRFTANLSKRYEADAMRKTIQEKLRIAVQGVTSNCIRQSSENTKLPGNQMFLDADSQNIIDGIRSTLLPKGDGMIMTTKGLQQILDSGKALPFADGVLINGQGWASFSGDQGVQDKVVLVMVKSMKNPRSALIKTSIMVSSDIFKAFGVKLFDSTSDSINQLLLQLLLKACQDKKFVCEEAERALLAMVEAMAPLPLLQKLSAYVGHSNLKVRAKAAIFISKCELDRKVKCVFIYRKEVGRKGYFMNYPL</sequence>
<keyword evidence="4 5" id="KW-0408">Iron</keyword>
<dbReference type="InterPro" id="IPR011989">
    <property type="entry name" value="ARM-like"/>
</dbReference>
<dbReference type="Pfam" id="PF03055">
    <property type="entry name" value="RPE65"/>
    <property type="match status" value="2"/>
</dbReference>
<dbReference type="InterPro" id="IPR004294">
    <property type="entry name" value="Carotenoid_Oase"/>
</dbReference>
<comment type="caution">
    <text evidence="6">The sequence shown here is derived from an EMBL/GenBank/DDBJ whole genome shotgun (WGS) entry which is preliminary data.</text>
</comment>
<protein>
    <submittedName>
        <fullName evidence="6">Uncharacterized protein</fullName>
    </submittedName>
</protein>
<dbReference type="Gene3D" id="1.25.10.10">
    <property type="entry name" value="Leucine-rich Repeat Variant"/>
    <property type="match status" value="1"/>
</dbReference>
<evidence type="ECO:0000256" key="2">
    <source>
        <dbReference type="ARBA" id="ARBA00022723"/>
    </source>
</evidence>
<reference evidence="7" key="1">
    <citation type="journal article" date="2024" name="IScience">
        <title>Strigolactones Initiate the Formation of Haustorium-like Structures in Castilleja.</title>
        <authorList>
            <person name="Buerger M."/>
            <person name="Peterson D."/>
            <person name="Chory J."/>
        </authorList>
    </citation>
    <scope>NUCLEOTIDE SEQUENCE [LARGE SCALE GENOMIC DNA]</scope>
</reference>
<dbReference type="AlphaFoldDB" id="A0ABD3BMC6"/>
<evidence type="ECO:0000256" key="1">
    <source>
        <dbReference type="ARBA" id="ARBA00006787"/>
    </source>
</evidence>
<keyword evidence="2 5" id="KW-0479">Metal-binding</keyword>
<comment type="similarity">
    <text evidence="1">Belongs to the carotenoid oxygenase family.</text>
</comment>
<dbReference type="PANTHER" id="PTHR21567">
    <property type="entry name" value="CLASP"/>
    <property type="match status" value="1"/>
</dbReference>
<keyword evidence="3" id="KW-0223">Dioxygenase</keyword>
<dbReference type="EMBL" id="JAVIJP010000081">
    <property type="protein sequence ID" value="KAL3618419.1"/>
    <property type="molecule type" value="Genomic_DNA"/>
</dbReference>
<gene>
    <name evidence="6" type="ORF">CASFOL_038740</name>
</gene>
<evidence type="ECO:0000256" key="5">
    <source>
        <dbReference type="PIRSR" id="PIRSR604294-1"/>
    </source>
</evidence>
<keyword evidence="7" id="KW-1185">Reference proteome</keyword>
<dbReference type="Proteomes" id="UP001632038">
    <property type="component" value="Unassembled WGS sequence"/>
</dbReference>
<name>A0ABD3BMC6_9LAMI</name>
<feature type="binding site" evidence="5">
    <location>
        <position position="87"/>
    </location>
    <ligand>
        <name>Fe cation</name>
        <dbReference type="ChEBI" id="CHEBI:24875"/>
        <note>catalytic</note>
    </ligand>
</feature>
<accession>A0ABD3BMC6</accession>
<comment type="cofactor">
    <cofactor evidence="5">
        <name>Fe(2+)</name>
        <dbReference type="ChEBI" id="CHEBI:29033"/>
    </cofactor>
    <text evidence="5">Binds 1 Fe(2+) ion per subunit.</text>
</comment>
<evidence type="ECO:0000256" key="4">
    <source>
        <dbReference type="ARBA" id="ARBA00023004"/>
    </source>
</evidence>
<evidence type="ECO:0000256" key="3">
    <source>
        <dbReference type="ARBA" id="ARBA00022964"/>
    </source>
</evidence>
<dbReference type="GO" id="GO:0046872">
    <property type="term" value="F:metal ion binding"/>
    <property type="evidence" value="ECO:0007669"/>
    <property type="project" value="UniProtKB-KW"/>
</dbReference>
<dbReference type="GO" id="GO:0051213">
    <property type="term" value="F:dioxygenase activity"/>
    <property type="evidence" value="ECO:0007669"/>
    <property type="project" value="UniProtKB-KW"/>
</dbReference>
<feature type="binding site" evidence="5">
    <location>
        <position position="6"/>
    </location>
    <ligand>
        <name>Fe cation</name>
        <dbReference type="ChEBI" id="CHEBI:24875"/>
        <note>catalytic</note>
    </ligand>
</feature>
<proteinExistence type="inferred from homology"/>